<dbReference type="InterPro" id="IPR051170">
    <property type="entry name" value="Neural/epithelial_adhesion"/>
</dbReference>
<keyword evidence="8" id="KW-1185">Reference proteome</keyword>
<dbReference type="InterPro" id="IPR036179">
    <property type="entry name" value="Ig-like_dom_sf"/>
</dbReference>
<dbReference type="PROSITE" id="PS50835">
    <property type="entry name" value="IG_LIKE"/>
    <property type="match status" value="2"/>
</dbReference>
<comment type="caution">
    <text evidence="7">The sequence shown here is derived from an EMBL/GenBank/DDBJ whole genome shotgun (WGS) entry which is preliminary data.</text>
</comment>
<dbReference type="STRING" id="50429.A0A2B4RYV0"/>
<accession>A0A2B4RYV0</accession>
<dbReference type="InterPro" id="IPR007110">
    <property type="entry name" value="Ig-like_dom"/>
</dbReference>
<keyword evidence="2" id="KW-0677">Repeat</keyword>
<sequence length="460" mass="51795">MAMSTSKPNEGKVESAMTFLHAIVLLVLVGDIQCSPVKGNFSFLVNQDLEVRTAYTAFDRTAVFNCTTNDATAKVTLNRTDGQLRQEKITRNGAVFTIHGITRHDAGHYLCVAKRKNGQAITRKILLYIDSRNPSVKIVPHRNSRVLIGSHLNYTCEGTVGKLTWLKDGMDLPTDKLPGVSVLSSHGPNGILEKDLDILQADLVHSGRYTCLLTFRGKKFFQYVEVSVKAPEPASITSETPHHQFLNDTDSGPNIKLDCLVSGFPIPKITWTKDGKEIKKCYKNHPCDTQTRQYILTSQNSLIIRKHLKLDEQGVYRCEAENSFGRVFKEFILDHPSPKINVPAAVGIVEWHSGQQKSIVFSCNVARGTPRLQFKWYIRYRQFFLQSGWLSINNPFFHGCFSQTDKARSSSLETPGKQVSSCFSICEYYKPCEIGCSVENDYGKDEKVLFEVRKKKENGK</sequence>
<dbReference type="PANTHER" id="PTHR12231:SF253">
    <property type="entry name" value="DPR-INTERACTING PROTEIN ETA, ISOFORM B-RELATED"/>
    <property type="match status" value="1"/>
</dbReference>
<dbReference type="OrthoDB" id="5985519at2759"/>
<evidence type="ECO:0000313" key="8">
    <source>
        <dbReference type="Proteomes" id="UP000225706"/>
    </source>
</evidence>
<dbReference type="EMBL" id="LSMT01000274">
    <property type="protein sequence ID" value="PFX21498.1"/>
    <property type="molecule type" value="Genomic_DNA"/>
</dbReference>
<dbReference type="InterPro" id="IPR013783">
    <property type="entry name" value="Ig-like_fold"/>
</dbReference>
<dbReference type="PIRSF" id="PIRSF000615">
    <property type="entry name" value="TyrPK_CSF1-R"/>
    <property type="match status" value="1"/>
</dbReference>
<organism evidence="7 8">
    <name type="scientific">Stylophora pistillata</name>
    <name type="common">Smooth cauliflower coral</name>
    <dbReference type="NCBI Taxonomy" id="50429"/>
    <lineage>
        <taxon>Eukaryota</taxon>
        <taxon>Metazoa</taxon>
        <taxon>Cnidaria</taxon>
        <taxon>Anthozoa</taxon>
        <taxon>Hexacorallia</taxon>
        <taxon>Scleractinia</taxon>
        <taxon>Astrocoeniina</taxon>
        <taxon>Pocilloporidae</taxon>
        <taxon>Stylophora</taxon>
    </lineage>
</organism>
<dbReference type="InterPro" id="IPR003599">
    <property type="entry name" value="Ig_sub"/>
</dbReference>
<dbReference type="Pfam" id="PF07679">
    <property type="entry name" value="I-set"/>
    <property type="match status" value="1"/>
</dbReference>
<dbReference type="AlphaFoldDB" id="A0A2B4RYV0"/>
<dbReference type="CDD" id="cd00096">
    <property type="entry name" value="Ig"/>
    <property type="match status" value="3"/>
</dbReference>
<dbReference type="InterPro" id="IPR003598">
    <property type="entry name" value="Ig_sub2"/>
</dbReference>
<evidence type="ECO:0000256" key="1">
    <source>
        <dbReference type="ARBA" id="ARBA00022729"/>
    </source>
</evidence>
<evidence type="ECO:0000256" key="4">
    <source>
        <dbReference type="ARBA" id="ARBA00023319"/>
    </source>
</evidence>
<evidence type="ECO:0000256" key="5">
    <source>
        <dbReference type="SAM" id="SignalP"/>
    </source>
</evidence>
<reference evidence="8" key="1">
    <citation type="journal article" date="2017" name="bioRxiv">
        <title>Comparative analysis of the genomes of Stylophora pistillata and Acropora digitifera provides evidence for extensive differences between species of corals.</title>
        <authorList>
            <person name="Voolstra C.R."/>
            <person name="Li Y."/>
            <person name="Liew Y.J."/>
            <person name="Baumgarten S."/>
            <person name="Zoccola D."/>
            <person name="Flot J.-F."/>
            <person name="Tambutte S."/>
            <person name="Allemand D."/>
            <person name="Aranda M."/>
        </authorList>
    </citation>
    <scope>NUCLEOTIDE SEQUENCE [LARGE SCALE GENOMIC DNA]</scope>
</reference>
<evidence type="ECO:0000313" key="7">
    <source>
        <dbReference type="EMBL" id="PFX21498.1"/>
    </source>
</evidence>
<gene>
    <name evidence="7" type="primary">Mdga2</name>
    <name evidence="7" type="ORF">AWC38_SpisGene14014</name>
</gene>
<keyword evidence="3" id="KW-1015">Disulfide bond</keyword>
<keyword evidence="4" id="KW-0393">Immunoglobulin domain</keyword>
<evidence type="ECO:0000256" key="2">
    <source>
        <dbReference type="ARBA" id="ARBA00022737"/>
    </source>
</evidence>
<evidence type="ECO:0000259" key="6">
    <source>
        <dbReference type="PROSITE" id="PS50835"/>
    </source>
</evidence>
<feature type="signal peptide" evidence="5">
    <location>
        <begin position="1"/>
        <end position="34"/>
    </location>
</feature>
<name>A0A2B4RYV0_STYPI</name>
<dbReference type="SMART" id="SM00408">
    <property type="entry name" value="IGc2"/>
    <property type="match status" value="3"/>
</dbReference>
<feature type="domain" description="Ig-like" evidence="6">
    <location>
        <begin position="233"/>
        <end position="323"/>
    </location>
</feature>
<proteinExistence type="predicted"/>
<dbReference type="SUPFAM" id="SSF48726">
    <property type="entry name" value="Immunoglobulin"/>
    <property type="match status" value="3"/>
</dbReference>
<dbReference type="InterPro" id="IPR013098">
    <property type="entry name" value="Ig_I-set"/>
</dbReference>
<dbReference type="SMART" id="SM00409">
    <property type="entry name" value="IG"/>
    <property type="match status" value="3"/>
</dbReference>
<dbReference type="PANTHER" id="PTHR12231">
    <property type="entry name" value="CTX-RELATED TYPE I TRANSMEMBRANE PROTEIN"/>
    <property type="match status" value="1"/>
</dbReference>
<feature type="chain" id="PRO_5012111992" evidence="5">
    <location>
        <begin position="35"/>
        <end position="460"/>
    </location>
</feature>
<evidence type="ECO:0000256" key="3">
    <source>
        <dbReference type="ARBA" id="ARBA00023157"/>
    </source>
</evidence>
<feature type="domain" description="Ig-like" evidence="6">
    <location>
        <begin position="134"/>
        <end position="227"/>
    </location>
</feature>
<protein>
    <submittedName>
        <fullName evidence="7">MAM domain-containing glycosylphosphatidylinositol anchor protein 2</fullName>
    </submittedName>
</protein>
<dbReference type="Gene3D" id="2.60.40.10">
    <property type="entry name" value="Immunoglobulins"/>
    <property type="match status" value="2"/>
</dbReference>
<dbReference type="Proteomes" id="UP000225706">
    <property type="component" value="Unassembled WGS sequence"/>
</dbReference>
<keyword evidence="1 5" id="KW-0732">Signal</keyword>